<keyword evidence="1" id="KW-1133">Transmembrane helix</keyword>
<comment type="caution">
    <text evidence="2">The sequence shown here is derived from an EMBL/GenBank/DDBJ whole genome shotgun (WGS) entry which is preliminary data.</text>
</comment>
<proteinExistence type="predicted"/>
<name>A0ABV5FQI4_9FLAO</name>
<evidence type="ECO:0000256" key="1">
    <source>
        <dbReference type="SAM" id="Phobius"/>
    </source>
</evidence>
<keyword evidence="1" id="KW-0472">Membrane</keyword>
<keyword evidence="3" id="KW-1185">Reference proteome</keyword>
<accession>A0ABV5FQI4</accession>
<organism evidence="2 3">
    <name type="scientific">Flavobacterium branchiarum</name>
    <dbReference type="NCBI Taxonomy" id="1114870"/>
    <lineage>
        <taxon>Bacteria</taxon>
        <taxon>Pseudomonadati</taxon>
        <taxon>Bacteroidota</taxon>
        <taxon>Flavobacteriia</taxon>
        <taxon>Flavobacteriales</taxon>
        <taxon>Flavobacteriaceae</taxon>
        <taxon>Flavobacterium</taxon>
    </lineage>
</organism>
<feature type="transmembrane region" description="Helical" evidence="1">
    <location>
        <begin position="37"/>
        <end position="58"/>
    </location>
</feature>
<dbReference type="EMBL" id="JBHMEX010000056">
    <property type="protein sequence ID" value="MFB9065814.1"/>
    <property type="molecule type" value="Genomic_DNA"/>
</dbReference>
<protein>
    <submittedName>
        <fullName evidence="2">Uncharacterized protein</fullName>
    </submittedName>
</protein>
<sequence>MNDFIVLGVLVIFLIICLLRGKKDWKESNDSDEIQKGFVMKAIIGISILILIMIYKIFKDNV</sequence>
<dbReference type="RefSeq" id="WP_290263482.1">
    <property type="nucleotide sequence ID" value="NZ_JAUFQQ010000003.1"/>
</dbReference>
<evidence type="ECO:0000313" key="2">
    <source>
        <dbReference type="EMBL" id="MFB9065814.1"/>
    </source>
</evidence>
<evidence type="ECO:0000313" key="3">
    <source>
        <dbReference type="Proteomes" id="UP001589589"/>
    </source>
</evidence>
<reference evidence="2 3" key="1">
    <citation type="submission" date="2024-09" db="EMBL/GenBank/DDBJ databases">
        <authorList>
            <person name="Sun Q."/>
            <person name="Mori K."/>
        </authorList>
    </citation>
    <scope>NUCLEOTIDE SEQUENCE [LARGE SCALE GENOMIC DNA]</scope>
    <source>
        <strain evidence="2 3">CECT 7908</strain>
    </source>
</reference>
<gene>
    <name evidence="2" type="ORF">ACFFUQ_17470</name>
</gene>
<keyword evidence="1" id="KW-0812">Transmembrane</keyword>
<dbReference type="Proteomes" id="UP001589589">
    <property type="component" value="Unassembled WGS sequence"/>
</dbReference>